<evidence type="ECO:0000313" key="8">
    <source>
        <dbReference type="Proteomes" id="UP000184245"/>
    </source>
</evidence>
<keyword evidence="8" id="KW-1185">Reference proteome</keyword>
<dbReference type="Pfam" id="PF02653">
    <property type="entry name" value="BPD_transp_2"/>
    <property type="match status" value="1"/>
</dbReference>
<evidence type="ECO:0000256" key="5">
    <source>
        <dbReference type="ARBA" id="ARBA00023136"/>
    </source>
</evidence>
<dbReference type="STRING" id="1122155.SAMN02745158_00326"/>
<gene>
    <name evidence="7" type="ORF">SAMN02745158_00326</name>
</gene>
<reference evidence="7 8" key="1">
    <citation type="submission" date="2016-11" db="EMBL/GenBank/DDBJ databases">
        <authorList>
            <person name="Jaros S."/>
            <person name="Januszkiewicz K."/>
            <person name="Wedrychowicz H."/>
        </authorList>
    </citation>
    <scope>NUCLEOTIDE SEQUENCE [LARGE SCALE GENOMIC DNA]</scope>
    <source>
        <strain evidence="7 8">DSM 17459</strain>
    </source>
</reference>
<keyword evidence="4 6" id="KW-1133">Transmembrane helix</keyword>
<dbReference type="RefSeq" id="WP_084067558.1">
    <property type="nucleotide sequence ID" value="NZ_FQVI01000001.1"/>
</dbReference>
<evidence type="ECO:0000256" key="4">
    <source>
        <dbReference type="ARBA" id="ARBA00022989"/>
    </source>
</evidence>
<sequence length="329" mass="34378">MKMKEEKKGQEGSFGKFFQQSGTTISLVIVYIIICIIFTFLSEYFLTVKNFLNIGTYASITGVMAAGVTVAMLLGHIDMSQYATLTIATMTVALMLQKGMPAGLTILAAAAVGVLCGTINGGLIAVFKIPGIIVTMGTMQVFRGIAYLTTNGNTVMIHDSSFGFIGKGYVFGTIPFCIVLMAAVFLIIAYILKYTNFGRKIFAVGGNEQVSYLSGIRTGTVKFLGMVISGVCAAAAGLITCSQVGAAIPSTGTGSEMEVLSAVILGGVSLSGGKGKISGTVIGVLILATIQNGMTLLSLQSFYQMIINGSVLILAVLLDVIKSGALKRE</sequence>
<protein>
    <submittedName>
        <fullName evidence="7">Ribose transport system permease protein</fullName>
    </submittedName>
</protein>
<accession>A0A1M4SYF1</accession>
<dbReference type="AlphaFoldDB" id="A0A1M4SYF1"/>
<feature type="transmembrane region" description="Helical" evidence="6">
    <location>
        <begin position="106"/>
        <end position="127"/>
    </location>
</feature>
<keyword evidence="2" id="KW-1003">Cell membrane</keyword>
<feature type="transmembrane region" description="Helical" evidence="6">
    <location>
        <begin position="169"/>
        <end position="192"/>
    </location>
</feature>
<evidence type="ECO:0000313" key="7">
    <source>
        <dbReference type="EMBL" id="SHE37190.1"/>
    </source>
</evidence>
<proteinExistence type="predicted"/>
<name>A0A1M4SYF1_9CLOT</name>
<dbReference type="Proteomes" id="UP000184245">
    <property type="component" value="Unassembled WGS sequence"/>
</dbReference>
<evidence type="ECO:0000256" key="3">
    <source>
        <dbReference type="ARBA" id="ARBA00022692"/>
    </source>
</evidence>
<dbReference type="EMBL" id="FQVI01000001">
    <property type="protein sequence ID" value="SHE37190.1"/>
    <property type="molecule type" value="Genomic_DNA"/>
</dbReference>
<dbReference type="InterPro" id="IPR001851">
    <property type="entry name" value="ABC_transp_permease"/>
</dbReference>
<keyword evidence="5 6" id="KW-0472">Membrane</keyword>
<dbReference type="GO" id="GO:0022857">
    <property type="term" value="F:transmembrane transporter activity"/>
    <property type="evidence" value="ECO:0007669"/>
    <property type="project" value="InterPro"/>
</dbReference>
<comment type="subcellular location">
    <subcellularLocation>
        <location evidence="1">Cell membrane</location>
        <topology evidence="1">Multi-pass membrane protein</topology>
    </subcellularLocation>
</comment>
<feature type="transmembrane region" description="Helical" evidence="6">
    <location>
        <begin position="54"/>
        <end position="75"/>
    </location>
</feature>
<evidence type="ECO:0000256" key="2">
    <source>
        <dbReference type="ARBA" id="ARBA00022475"/>
    </source>
</evidence>
<dbReference type="PANTHER" id="PTHR32196">
    <property type="entry name" value="ABC TRANSPORTER PERMEASE PROTEIN YPHD-RELATED-RELATED"/>
    <property type="match status" value="1"/>
</dbReference>
<evidence type="ECO:0000256" key="6">
    <source>
        <dbReference type="SAM" id="Phobius"/>
    </source>
</evidence>
<dbReference type="GO" id="GO:0005886">
    <property type="term" value="C:plasma membrane"/>
    <property type="evidence" value="ECO:0007669"/>
    <property type="project" value="UniProtKB-SubCell"/>
</dbReference>
<dbReference type="CDD" id="cd06579">
    <property type="entry name" value="TM_PBP1_transp_AraH_like"/>
    <property type="match status" value="1"/>
</dbReference>
<organism evidence="7 8">
    <name type="scientific">Lactonifactor longoviformis DSM 17459</name>
    <dbReference type="NCBI Taxonomy" id="1122155"/>
    <lineage>
        <taxon>Bacteria</taxon>
        <taxon>Bacillati</taxon>
        <taxon>Bacillota</taxon>
        <taxon>Clostridia</taxon>
        <taxon>Eubacteriales</taxon>
        <taxon>Clostridiaceae</taxon>
        <taxon>Lactonifactor</taxon>
    </lineage>
</organism>
<dbReference type="OrthoDB" id="9784538at2"/>
<keyword evidence="3 6" id="KW-0812">Transmembrane</keyword>
<feature type="transmembrane region" description="Helical" evidence="6">
    <location>
        <begin position="132"/>
        <end position="149"/>
    </location>
</feature>
<feature type="transmembrane region" description="Helical" evidence="6">
    <location>
        <begin position="223"/>
        <end position="248"/>
    </location>
</feature>
<dbReference type="PANTHER" id="PTHR32196:SF72">
    <property type="entry name" value="RIBOSE IMPORT PERMEASE PROTEIN RBSC"/>
    <property type="match status" value="1"/>
</dbReference>
<evidence type="ECO:0000256" key="1">
    <source>
        <dbReference type="ARBA" id="ARBA00004651"/>
    </source>
</evidence>
<feature type="transmembrane region" description="Helical" evidence="6">
    <location>
        <begin position="21"/>
        <end position="42"/>
    </location>
</feature>